<keyword evidence="3" id="KW-1185">Reference proteome</keyword>
<dbReference type="InterPro" id="IPR001611">
    <property type="entry name" value="Leu-rich_rpt"/>
</dbReference>
<name>A0A226EU92_FOLCA</name>
<reference evidence="2 3" key="1">
    <citation type="submission" date="2015-12" db="EMBL/GenBank/DDBJ databases">
        <title>The genome of Folsomia candida.</title>
        <authorList>
            <person name="Faddeeva A."/>
            <person name="Derks M.F."/>
            <person name="Anvar Y."/>
            <person name="Smit S."/>
            <person name="Van Straalen N."/>
            <person name="Roelofs D."/>
        </authorList>
    </citation>
    <scope>NUCLEOTIDE SEQUENCE [LARGE SCALE GENOMIC DNA]</scope>
    <source>
        <strain evidence="2 3">VU population</strain>
        <tissue evidence="2">Whole body</tissue>
    </source>
</reference>
<accession>A0A226EU92</accession>
<dbReference type="Gene3D" id="3.80.10.10">
    <property type="entry name" value="Ribonuclease Inhibitor"/>
    <property type="match status" value="1"/>
</dbReference>
<dbReference type="Proteomes" id="UP000198287">
    <property type="component" value="Unassembled WGS sequence"/>
</dbReference>
<dbReference type="InterPro" id="IPR032675">
    <property type="entry name" value="LRR_dom_sf"/>
</dbReference>
<dbReference type="OrthoDB" id="10251250at2759"/>
<sequence>MSSVRDTSEGGEELGRDINEDNNQFLAAIMETSYRSGDIVSTEERRLTLAYEGLIHPPVNLLSDYGPIIEILDLSHNSISNLDFLSHFSSLTTLILDHNCVSENSAFPPLPLLSTLWLNNNLISNLHPFIPLLGRGCGRLRTLSLMGNEGAPSYLNGGTYYQYLQYRLFVISWMEELEYLDDRQVTNDQRQEATRLYGRKLIRSLKQSLQLYTPSEVMRRFRTLFTNKFPRFGDNTTNRTGNNEDEAIETYFGEGIQVQEMGVSGLFMSDSSSAASSSTSLNHLGGSENSSFDPDPSIRGVKYRGTVGKNLVI</sequence>
<dbReference type="OMA" id="RYTGKHS"/>
<dbReference type="PANTHER" id="PTHR46282">
    <property type="entry name" value="LEUCINE-RICH MELANOCYTE DIFFERENTIATION-ASSOCIATED PROTEIN"/>
    <property type="match status" value="1"/>
</dbReference>
<organism evidence="2 3">
    <name type="scientific">Folsomia candida</name>
    <name type="common">Springtail</name>
    <dbReference type="NCBI Taxonomy" id="158441"/>
    <lineage>
        <taxon>Eukaryota</taxon>
        <taxon>Metazoa</taxon>
        <taxon>Ecdysozoa</taxon>
        <taxon>Arthropoda</taxon>
        <taxon>Hexapoda</taxon>
        <taxon>Collembola</taxon>
        <taxon>Entomobryomorpha</taxon>
        <taxon>Isotomoidea</taxon>
        <taxon>Isotomidae</taxon>
        <taxon>Proisotominae</taxon>
        <taxon>Folsomia</taxon>
    </lineage>
</organism>
<dbReference type="InterPro" id="IPR043313">
    <property type="entry name" value="LRMDA"/>
</dbReference>
<evidence type="ECO:0000256" key="1">
    <source>
        <dbReference type="SAM" id="MobiDB-lite"/>
    </source>
</evidence>
<evidence type="ECO:0000313" key="2">
    <source>
        <dbReference type="EMBL" id="OXA60790.1"/>
    </source>
</evidence>
<dbReference type="AlphaFoldDB" id="A0A226EU92"/>
<dbReference type="EMBL" id="LNIX01000002">
    <property type="protein sequence ID" value="OXA60790.1"/>
    <property type="molecule type" value="Genomic_DNA"/>
</dbReference>
<feature type="region of interest" description="Disordered" evidence="1">
    <location>
        <begin position="277"/>
        <end position="299"/>
    </location>
</feature>
<comment type="caution">
    <text evidence="2">The sequence shown here is derived from an EMBL/GenBank/DDBJ whole genome shotgun (WGS) entry which is preliminary data.</text>
</comment>
<protein>
    <submittedName>
        <fullName evidence="2">Leucine-rich repeat-containing protein 48</fullName>
    </submittedName>
</protein>
<proteinExistence type="predicted"/>
<gene>
    <name evidence="2" type="ORF">Fcan01_04121</name>
</gene>
<evidence type="ECO:0000313" key="3">
    <source>
        <dbReference type="Proteomes" id="UP000198287"/>
    </source>
</evidence>
<dbReference type="Pfam" id="PF14580">
    <property type="entry name" value="LRR_9"/>
    <property type="match status" value="1"/>
</dbReference>
<dbReference type="SUPFAM" id="SSF52058">
    <property type="entry name" value="L domain-like"/>
    <property type="match status" value="1"/>
</dbReference>
<dbReference type="PANTHER" id="PTHR46282:SF1">
    <property type="entry name" value="LEUCINE-RICH REPEAT-CONTAINING PROTEIN 72-LIKE"/>
    <property type="match status" value="1"/>
</dbReference>
<dbReference type="PROSITE" id="PS51450">
    <property type="entry name" value="LRR"/>
    <property type="match status" value="2"/>
</dbReference>
<dbReference type="STRING" id="158441.A0A226EU92"/>